<dbReference type="EMBL" id="CCKQ01011373">
    <property type="protein sequence ID" value="CDW82929.1"/>
    <property type="molecule type" value="Genomic_DNA"/>
</dbReference>
<sequence>MVKQAVKVVVRARPTANFASKNIKIDPLTGTIALNIDKKDEGTVNNQLDSWKFKFDKILQNSSQDEVYEAAAQETVQSVVQGYNGTILCYGQTGAGKTFTMTGSSTNFSYRGVIPRAISQVFREVGNKFDQAITIRMFDLLSPIPTHEQQASHLQIQDDSRGGVAIKNLSMIVCNQEEDALNQLFEGDMNRTVSEHQLNKASSRSHCVFTIHIESRSRVESSDKVLFSKLHLVDLAGSERTKKTGSSGITLKEATFINKSLSFLEQVVIALCDKSRDHVPYRQSKLTNLLRDSLGGNCKTLMIANIWPEPTHLEETVSTLKFATRMMRVSNEAIVNIQLDPHLLIKRYEKEVRDLKQELAMHDTLKNRGRITYDAYSPDQVVDIQKVTQQYLSGQVEEIQDIDSLRKVREIFNQIRNSYRKLKQNVESMQRQIDSDPTAFQKLKQDKLEESKLGGEQVIDDSLGGEQQDSVRRKRKPIDKQTAFIEYKEEGDGRTLEKAIIDYRNEMKDKRQHIKTFTQVINTTKQEMDKIKARLDSKGEEKKAQLRSGGADFQQDFDDDGMGGGNGQIEEIIDEEELMLLKEMKDLKKNYRENYDKLKNLKVEVNDIQSNIDSMKQQLIYNFEGWYADEFEAGGGGEIQMDDSAYNQTVKNQYQKGTLNAFQGDSLFNGGEDVDDDALAFIRAKRKVDTLHKAKKLEKQRPGR</sequence>
<feature type="domain" description="Kinesin motor" evidence="10">
    <location>
        <begin position="5"/>
        <end position="329"/>
    </location>
</feature>
<dbReference type="InterPro" id="IPR027640">
    <property type="entry name" value="Kinesin-like_fam"/>
</dbReference>
<feature type="binding site" evidence="6">
    <location>
        <begin position="91"/>
        <end position="98"/>
    </location>
    <ligand>
        <name>ATP</name>
        <dbReference type="ChEBI" id="CHEBI:30616"/>
    </ligand>
</feature>
<evidence type="ECO:0000313" key="12">
    <source>
        <dbReference type="Proteomes" id="UP000039865"/>
    </source>
</evidence>
<name>A0A078AL62_STYLE</name>
<evidence type="ECO:0000256" key="2">
    <source>
        <dbReference type="ARBA" id="ARBA00022741"/>
    </source>
</evidence>
<dbReference type="GO" id="GO:0008017">
    <property type="term" value="F:microtubule binding"/>
    <property type="evidence" value="ECO:0007669"/>
    <property type="project" value="InterPro"/>
</dbReference>
<evidence type="ECO:0000256" key="6">
    <source>
        <dbReference type="PROSITE-ProRule" id="PRU00283"/>
    </source>
</evidence>
<dbReference type="Pfam" id="PF23735">
    <property type="entry name" value="KIF9"/>
    <property type="match status" value="1"/>
</dbReference>
<dbReference type="PROSITE" id="PS00411">
    <property type="entry name" value="KINESIN_MOTOR_1"/>
    <property type="match status" value="1"/>
</dbReference>
<dbReference type="GO" id="GO:0005524">
    <property type="term" value="F:ATP binding"/>
    <property type="evidence" value="ECO:0007669"/>
    <property type="project" value="UniProtKB-UniRule"/>
</dbReference>
<dbReference type="Gene3D" id="3.40.850.10">
    <property type="entry name" value="Kinesin motor domain"/>
    <property type="match status" value="1"/>
</dbReference>
<feature type="coiled-coil region" evidence="8">
    <location>
        <begin position="581"/>
        <end position="618"/>
    </location>
</feature>
<dbReference type="PRINTS" id="PR00380">
    <property type="entry name" value="KINESINHEAVY"/>
</dbReference>
<keyword evidence="2 6" id="KW-0547">Nucleotide-binding</keyword>
<dbReference type="InterPro" id="IPR019821">
    <property type="entry name" value="Kinesin_motor_CS"/>
</dbReference>
<keyword evidence="4 8" id="KW-0175">Coiled coil</keyword>
<keyword evidence="3 6" id="KW-0067">ATP-binding</keyword>
<dbReference type="SUPFAM" id="SSF52540">
    <property type="entry name" value="P-loop containing nucleoside triphosphate hydrolases"/>
    <property type="match status" value="1"/>
</dbReference>
<dbReference type="InterPro" id="IPR001752">
    <property type="entry name" value="Kinesin_motor_dom"/>
</dbReference>
<dbReference type="PROSITE" id="PS50067">
    <property type="entry name" value="KINESIN_MOTOR_2"/>
    <property type="match status" value="1"/>
</dbReference>
<dbReference type="InterPro" id="IPR027417">
    <property type="entry name" value="P-loop_NTPase"/>
</dbReference>
<evidence type="ECO:0000256" key="8">
    <source>
        <dbReference type="SAM" id="Coils"/>
    </source>
</evidence>
<evidence type="ECO:0000256" key="9">
    <source>
        <dbReference type="SAM" id="MobiDB-lite"/>
    </source>
</evidence>
<feature type="coiled-coil region" evidence="8">
    <location>
        <begin position="405"/>
        <end position="432"/>
    </location>
</feature>
<reference evidence="11 12" key="1">
    <citation type="submission" date="2014-06" db="EMBL/GenBank/DDBJ databases">
        <authorList>
            <person name="Swart Estienne"/>
        </authorList>
    </citation>
    <scope>NUCLEOTIDE SEQUENCE [LARGE SCALE GENOMIC DNA]</scope>
    <source>
        <strain evidence="11 12">130c</strain>
    </source>
</reference>
<dbReference type="GO" id="GO:0007018">
    <property type="term" value="P:microtubule-based movement"/>
    <property type="evidence" value="ECO:0007669"/>
    <property type="project" value="InterPro"/>
</dbReference>
<protein>
    <recommendedName>
        <fullName evidence="7">Kinesin-like protein</fullName>
    </recommendedName>
</protein>
<organism evidence="11 12">
    <name type="scientific">Stylonychia lemnae</name>
    <name type="common">Ciliate</name>
    <dbReference type="NCBI Taxonomy" id="5949"/>
    <lineage>
        <taxon>Eukaryota</taxon>
        <taxon>Sar</taxon>
        <taxon>Alveolata</taxon>
        <taxon>Ciliophora</taxon>
        <taxon>Intramacronucleata</taxon>
        <taxon>Spirotrichea</taxon>
        <taxon>Stichotrichia</taxon>
        <taxon>Sporadotrichida</taxon>
        <taxon>Oxytrichidae</taxon>
        <taxon>Stylonychinae</taxon>
        <taxon>Stylonychia</taxon>
    </lineage>
</organism>
<dbReference type="PANTHER" id="PTHR47968:SF36">
    <property type="entry name" value="KINESIN HEAVY CHAIN ISOFORM X1"/>
    <property type="match status" value="1"/>
</dbReference>
<keyword evidence="5 6" id="KW-0505">Motor protein</keyword>
<feature type="region of interest" description="Disordered" evidence="9">
    <location>
        <begin position="537"/>
        <end position="567"/>
    </location>
</feature>
<dbReference type="AlphaFoldDB" id="A0A078AL62"/>
<proteinExistence type="inferred from homology"/>
<evidence type="ECO:0000259" key="10">
    <source>
        <dbReference type="PROSITE" id="PS50067"/>
    </source>
</evidence>
<evidence type="ECO:0000256" key="3">
    <source>
        <dbReference type="ARBA" id="ARBA00022840"/>
    </source>
</evidence>
<keyword evidence="1 7" id="KW-0493">Microtubule</keyword>
<dbReference type="SMART" id="SM00129">
    <property type="entry name" value="KISc"/>
    <property type="match status" value="1"/>
</dbReference>
<dbReference type="Proteomes" id="UP000039865">
    <property type="component" value="Unassembled WGS sequence"/>
</dbReference>
<evidence type="ECO:0000256" key="7">
    <source>
        <dbReference type="RuleBase" id="RU000394"/>
    </source>
</evidence>
<evidence type="ECO:0000256" key="4">
    <source>
        <dbReference type="ARBA" id="ARBA00023054"/>
    </source>
</evidence>
<dbReference type="GO" id="GO:0005874">
    <property type="term" value="C:microtubule"/>
    <property type="evidence" value="ECO:0007669"/>
    <property type="project" value="UniProtKB-KW"/>
</dbReference>
<gene>
    <name evidence="11" type="primary">Contig1224.g1335</name>
    <name evidence="11" type="ORF">STYLEM_11966</name>
</gene>
<dbReference type="InterPro" id="IPR056524">
    <property type="entry name" value="KIF6/9_C"/>
</dbReference>
<dbReference type="Pfam" id="PF00225">
    <property type="entry name" value="Kinesin"/>
    <property type="match status" value="1"/>
</dbReference>
<dbReference type="OrthoDB" id="3176171at2759"/>
<evidence type="ECO:0000256" key="1">
    <source>
        <dbReference type="ARBA" id="ARBA00022701"/>
    </source>
</evidence>
<dbReference type="InterPro" id="IPR036961">
    <property type="entry name" value="Kinesin_motor_dom_sf"/>
</dbReference>
<dbReference type="InParanoid" id="A0A078AL62"/>
<dbReference type="OMA" id="NELMRTM"/>
<keyword evidence="12" id="KW-1185">Reference proteome</keyword>
<evidence type="ECO:0000256" key="5">
    <source>
        <dbReference type="ARBA" id="ARBA00023175"/>
    </source>
</evidence>
<evidence type="ECO:0000313" key="11">
    <source>
        <dbReference type="EMBL" id="CDW82929.1"/>
    </source>
</evidence>
<dbReference type="PANTHER" id="PTHR47968">
    <property type="entry name" value="CENTROMERE PROTEIN E"/>
    <property type="match status" value="1"/>
</dbReference>
<dbReference type="GO" id="GO:0003777">
    <property type="term" value="F:microtubule motor activity"/>
    <property type="evidence" value="ECO:0007669"/>
    <property type="project" value="InterPro"/>
</dbReference>
<accession>A0A078AL62</accession>
<comment type="similarity">
    <text evidence="6 7">Belongs to the TRAFAC class myosin-kinesin ATPase superfamily. Kinesin family.</text>
</comment>